<accession>A0ABR3UUX4</accession>
<keyword evidence="2" id="KW-1185">Reference proteome</keyword>
<protein>
    <submittedName>
        <fullName evidence="1">Uncharacterized protein</fullName>
    </submittedName>
</protein>
<name>A0ABR3UUX4_9PLEO</name>
<comment type="caution">
    <text evidence="1">The sequence shown here is derived from an EMBL/GenBank/DDBJ whole genome shotgun (WGS) entry which is preliminary data.</text>
</comment>
<dbReference type="RefSeq" id="XP_069309805.1">
    <property type="nucleotide sequence ID" value="XM_069448513.1"/>
</dbReference>
<dbReference type="EMBL" id="JBHGVX010000002">
    <property type="protein sequence ID" value="KAL1799221.1"/>
    <property type="molecule type" value="Genomic_DNA"/>
</dbReference>
<evidence type="ECO:0000313" key="2">
    <source>
        <dbReference type="Proteomes" id="UP001578633"/>
    </source>
</evidence>
<sequence length="317" mass="35452">MDDTSTEFAQLTITPIETLVACNHILDTVDSAIRSPFTDQTSTGEIGDICVEVTELYQQDIWPLITLEKSSVGRLIDRILGLASSWLELSPLFDANDRKTKMLKQYLEGQLNFLATGVEVNDNGIIKNRDMVLVRQASYTELISLTDFSHCTTENFMLYYRKFLTEMIWRMGDPLERLFAPRFKGEFRRLVKHTDRAGLPEHFGSLSVFDSASTVTTCAPLVTCAASPDLTACPDTLIEDSVSEGIPHKLPTLKYVAVIETDTDKAIYALEPSHVNEKDRKLMDSAQAMCNAMISKGYGGKVKLQDMMDIAVKMAKK</sequence>
<evidence type="ECO:0000313" key="1">
    <source>
        <dbReference type="EMBL" id="KAL1799221.1"/>
    </source>
</evidence>
<reference evidence="1 2" key="1">
    <citation type="submission" date="2024-09" db="EMBL/GenBank/DDBJ databases">
        <title>T2T genomes of carrot and Alternaria dauci and their utility for understanding host-pathogen interaction during carrot leaf blight disease.</title>
        <authorList>
            <person name="Liu W."/>
            <person name="Xu S."/>
            <person name="Ou C."/>
            <person name="Liu X."/>
            <person name="Zhuang F."/>
            <person name="Deng X.W."/>
        </authorList>
    </citation>
    <scope>NUCLEOTIDE SEQUENCE [LARGE SCALE GENOMIC DNA]</scope>
    <source>
        <strain evidence="1 2">A2016</strain>
    </source>
</reference>
<dbReference type="Proteomes" id="UP001578633">
    <property type="component" value="Chromosome 2"/>
</dbReference>
<organism evidence="1 2">
    <name type="scientific">Alternaria dauci</name>
    <dbReference type="NCBI Taxonomy" id="48095"/>
    <lineage>
        <taxon>Eukaryota</taxon>
        <taxon>Fungi</taxon>
        <taxon>Dikarya</taxon>
        <taxon>Ascomycota</taxon>
        <taxon>Pezizomycotina</taxon>
        <taxon>Dothideomycetes</taxon>
        <taxon>Pleosporomycetidae</taxon>
        <taxon>Pleosporales</taxon>
        <taxon>Pleosporineae</taxon>
        <taxon>Pleosporaceae</taxon>
        <taxon>Alternaria</taxon>
        <taxon>Alternaria sect. Porri</taxon>
    </lineage>
</organism>
<dbReference type="GeneID" id="96083580"/>
<gene>
    <name evidence="1" type="ORF">ACET3X_003258</name>
</gene>
<proteinExistence type="predicted"/>